<organism evidence="5 7">
    <name type="scientific">Rufibacter glacialis</name>
    <dbReference type="NCBI Taxonomy" id="1259555"/>
    <lineage>
        <taxon>Bacteria</taxon>
        <taxon>Pseudomonadati</taxon>
        <taxon>Bacteroidota</taxon>
        <taxon>Cytophagia</taxon>
        <taxon>Cytophagales</taxon>
        <taxon>Hymenobacteraceae</taxon>
        <taxon>Rufibacter</taxon>
    </lineage>
</organism>
<name>A0A5M8QST0_9BACT</name>
<dbReference type="InterPro" id="IPR011611">
    <property type="entry name" value="PfkB_dom"/>
</dbReference>
<evidence type="ECO:0000313" key="5">
    <source>
        <dbReference type="EMBL" id="KAA6437696.1"/>
    </source>
</evidence>
<sequence length="297" mass="32681">MKILSFGEILFDLIEGKPYLGGAPLNFAAHAAQCGAETYIFSAVGQDELGTQALEKIEALGVQTTLVQIDHDHPTGTVEVTLQDGQPDYTILQEVAYDYIQPPENPEDVWAVTYDVLYFGTLAQRCPSSRETLHHLVQQQPFKHVFYDVNLRKDSYTEEIIRESLPLCTLLKLNEEEVTVLSTLLYGLEMEPEAFAQKITEQYQTQVVLITAGALGCYLYEQGQFTFSPADPVTAVDAIGAGDAFSAAFVFHYLNGEPATSAAALANKLGGYVASRRGPIPTYSEEIKRELGIMNPS</sequence>
<dbReference type="CDD" id="cd01167">
    <property type="entry name" value="bac_FRK"/>
    <property type="match status" value="1"/>
</dbReference>
<dbReference type="EC" id="2.7.1.-" evidence="6"/>
<comment type="caution">
    <text evidence="5">The sequence shown here is derived from an EMBL/GenBank/DDBJ whole genome shotgun (WGS) entry which is preliminary data.</text>
</comment>
<dbReference type="InterPro" id="IPR029056">
    <property type="entry name" value="Ribokinase-like"/>
</dbReference>
<dbReference type="GO" id="GO:0016301">
    <property type="term" value="F:kinase activity"/>
    <property type="evidence" value="ECO:0007669"/>
    <property type="project" value="UniProtKB-KW"/>
</dbReference>
<proteinExistence type="inferred from homology"/>
<evidence type="ECO:0000259" key="4">
    <source>
        <dbReference type="Pfam" id="PF00294"/>
    </source>
</evidence>
<evidence type="ECO:0000256" key="3">
    <source>
        <dbReference type="ARBA" id="ARBA00022777"/>
    </source>
</evidence>
<comment type="similarity">
    <text evidence="1">Belongs to the carbohydrate kinase PfkB family.</text>
</comment>
<feature type="domain" description="Carbohydrate kinase PfkB" evidence="4">
    <location>
        <begin position="19"/>
        <end position="281"/>
    </location>
</feature>
<keyword evidence="3 5" id="KW-0418">Kinase</keyword>
<dbReference type="OrthoDB" id="9813569at2"/>
<reference evidence="5 7" key="2">
    <citation type="submission" date="2019-09" db="EMBL/GenBank/DDBJ databases">
        <title>A bacterium isolated from glacier soil.</title>
        <authorList>
            <person name="Liu Q."/>
        </authorList>
    </citation>
    <scope>NUCLEOTIDE SEQUENCE [LARGE SCALE GENOMIC DNA]</scope>
    <source>
        <strain evidence="5 7">MDT1-10-3</strain>
    </source>
</reference>
<dbReference type="PANTHER" id="PTHR43085:SF57">
    <property type="entry name" value="CARBOHYDRATE KINASE PFKB DOMAIN-CONTAINING PROTEIN"/>
    <property type="match status" value="1"/>
</dbReference>
<dbReference type="Gene3D" id="3.40.1190.20">
    <property type="match status" value="1"/>
</dbReference>
<dbReference type="AlphaFoldDB" id="A0A5M8QST0"/>
<reference evidence="5 7" key="1">
    <citation type="submission" date="2019-07" db="EMBL/GenBank/DDBJ databases">
        <authorList>
            <person name="Qu J.-H."/>
        </authorList>
    </citation>
    <scope>NUCLEOTIDE SEQUENCE [LARGE SCALE GENOMIC DNA]</scope>
    <source>
        <strain evidence="5 7">MDT1-10-3</strain>
    </source>
</reference>
<dbReference type="Proteomes" id="UP001570846">
    <property type="component" value="Unassembled WGS sequence"/>
</dbReference>
<reference evidence="6 8" key="3">
    <citation type="submission" date="2024-08" db="EMBL/GenBank/DDBJ databases">
        <authorList>
            <person name="Wei W."/>
        </authorList>
    </citation>
    <scope>NUCLEOTIDE SEQUENCE [LARGE SCALE GENOMIC DNA]</scope>
    <source>
        <strain evidence="6 8">XU2</strain>
    </source>
</reference>
<dbReference type="RefSeq" id="WP_149097317.1">
    <property type="nucleotide sequence ID" value="NZ_BMMG01000001.1"/>
</dbReference>
<dbReference type="InterPro" id="IPR050306">
    <property type="entry name" value="PfkB_Carbo_kinase"/>
</dbReference>
<dbReference type="SUPFAM" id="SSF53613">
    <property type="entry name" value="Ribokinase-like"/>
    <property type="match status" value="1"/>
</dbReference>
<dbReference type="EMBL" id="JBGOGF010000008">
    <property type="protein sequence ID" value="MFA1772650.1"/>
    <property type="molecule type" value="Genomic_DNA"/>
</dbReference>
<dbReference type="EMBL" id="VKKZ01000010">
    <property type="protein sequence ID" value="KAA6437696.1"/>
    <property type="molecule type" value="Genomic_DNA"/>
</dbReference>
<gene>
    <name evidence="6" type="ORF">ACD591_15230</name>
    <name evidence="5" type="ORF">FOE74_04110</name>
</gene>
<evidence type="ECO:0000313" key="6">
    <source>
        <dbReference type="EMBL" id="MFA1772650.1"/>
    </source>
</evidence>
<keyword evidence="2 6" id="KW-0808">Transferase</keyword>
<evidence type="ECO:0000313" key="7">
    <source>
        <dbReference type="Proteomes" id="UP000323866"/>
    </source>
</evidence>
<evidence type="ECO:0000256" key="2">
    <source>
        <dbReference type="ARBA" id="ARBA00022679"/>
    </source>
</evidence>
<dbReference type="PANTHER" id="PTHR43085">
    <property type="entry name" value="HEXOKINASE FAMILY MEMBER"/>
    <property type="match status" value="1"/>
</dbReference>
<keyword evidence="8" id="KW-1185">Reference proteome</keyword>
<dbReference type="Proteomes" id="UP000323866">
    <property type="component" value="Unassembled WGS sequence"/>
</dbReference>
<evidence type="ECO:0000313" key="8">
    <source>
        <dbReference type="Proteomes" id="UP001570846"/>
    </source>
</evidence>
<dbReference type="Pfam" id="PF00294">
    <property type="entry name" value="PfkB"/>
    <property type="match status" value="1"/>
</dbReference>
<evidence type="ECO:0000256" key="1">
    <source>
        <dbReference type="ARBA" id="ARBA00010688"/>
    </source>
</evidence>
<accession>A0A5M8QST0</accession>
<protein>
    <submittedName>
        <fullName evidence="5">Carbohydrate kinase</fullName>
        <ecNumber evidence="6">2.7.1.-</ecNumber>
    </submittedName>
</protein>